<dbReference type="OrthoDB" id="7933384at2"/>
<evidence type="ECO:0000313" key="2">
    <source>
        <dbReference type="Proteomes" id="UP000199423"/>
    </source>
</evidence>
<reference evidence="2" key="1">
    <citation type="submission" date="2016-10" db="EMBL/GenBank/DDBJ databases">
        <authorList>
            <person name="Varghese N."/>
            <person name="Submissions S."/>
        </authorList>
    </citation>
    <scope>NUCLEOTIDE SEQUENCE [LARGE SCALE GENOMIC DNA]</scope>
    <source>
        <strain evidence="2">DSM 1565</strain>
    </source>
</reference>
<organism evidence="1 2">
    <name type="scientific">Hyphomicrobium facile</name>
    <dbReference type="NCBI Taxonomy" id="51670"/>
    <lineage>
        <taxon>Bacteria</taxon>
        <taxon>Pseudomonadati</taxon>
        <taxon>Pseudomonadota</taxon>
        <taxon>Alphaproteobacteria</taxon>
        <taxon>Hyphomicrobiales</taxon>
        <taxon>Hyphomicrobiaceae</taxon>
        <taxon>Hyphomicrobium</taxon>
    </lineage>
</organism>
<dbReference type="RefSeq" id="WP_143117841.1">
    <property type="nucleotide sequence ID" value="NZ_FPCH01000003.1"/>
</dbReference>
<sequence>MKDVGADLGALQARMAGIGSRLGGDWAEKLQHQLHLDLDTAECAYWHSGYYQALADVLDLIAKPSTNVDTSDMTNRYRAAG</sequence>
<gene>
    <name evidence="1" type="ORF">SAMN04488557_3052</name>
</gene>
<keyword evidence="2" id="KW-1185">Reference proteome</keyword>
<accession>A0A1I7NRA4</accession>
<protein>
    <submittedName>
        <fullName evidence="1">Uncharacterized protein</fullName>
    </submittedName>
</protein>
<evidence type="ECO:0000313" key="1">
    <source>
        <dbReference type="EMBL" id="SFV37221.1"/>
    </source>
</evidence>
<dbReference type="AlphaFoldDB" id="A0A1I7NRA4"/>
<dbReference type="Proteomes" id="UP000199423">
    <property type="component" value="Unassembled WGS sequence"/>
</dbReference>
<name>A0A1I7NRA4_9HYPH</name>
<dbReference type="EMBL" id="FPCH01000003">
    <property type="protein sequence ID" value="SFV37221.1"/>
    <property type="molecule type" value="Genomic_DNA"/>
</dbReference>
<proteinExistence type="predicted"/>